<evidence type="ECO:0000256" key="3">
    <source>
        <dbReference type="ARBA" id="ARBA00022801"/>
    </source>
</evidence>
<feature type="domain" description="Uracil-DNA glycosylase-like" evidence="8">
    <location>
        <begin position="141"/>
        <end position="330"/>
    </location>
</feature>
<keyword evidence="2 5" id="KW-0227">DNA damage</keyword>
<dbReference type="Proteomes" id="UP001530400">
    <property type="component" value="Unassembled WGS sequence"/>
</dbReference>
<dbReference type="GO" id="GO:0005739">
    <property type="term" value="C:mitochondrion"/>
    <property type="evidence" value="ECO:0007669"/>
    <property type="project" value="UniProtKB-SubCell"/>
</dbReference>
<dbReference type="NCBIfam" id="NF003592">
    <property type="entry name" value="PRK05254.1-5"/>
    <property type="match status" value="1"/>
</dbReference>
<dbReference type="GO" id="GO:0005634">
    <property type="term" value="C:nucleus"/>
    <property type="evidence" value="ECO:0007669"/>
    <property type="project" value="UniProtKB-SubCell"/>
</dbReference>
<keyword evidence="5" id="KW-0496">Mitochondrion</keyword>
<evidence type="ECO:0000259" key="8">
    <source>
        <dbReference type="SMART" id="SM00986"/>
    </source>
</evidence>
<dbReference type="Pfam" id="PF03167">
    <property type="entry name" value="UDG"/>
    <property type="match status" value="1"/>
</dbReference>
<evidence type="ECO:0000256" key="6">
    <source>
        <dbReference type="PROSITE-ProRule" id="PRU10072"/>
    </source>
</evidence>
<dbReference type="InterPro" id="IPR005122">
    <property type="entry name" value="Uracil-DNA_glycosylase-like"/>
</dbReference>
<dbReference type="NCBIfam" id="TIGR00628">
    <property type="entry name" value="ung"/>
    <property type="match status" value="1"/>
</dbReference>
<dbReference type="PANTHER" id="PTHR11264">
    <property type="entry name" value="URACIL-DNA GLYCOSYLASE"/>
    <property type="match status" value="1"/>
</dbReference>
<dbReference type="SMART" id="SM00986">
    <property type="entry name" value="UDG"/>
    <property type="match status" value="1"/>
</dbReference>
<protein>
    <recommendedName>
        <fullName evidence="5 7">Uracil-DNA glycosylase</fullName>
        <shortName evidence="5">UDG</shortName>
        <ecNumber evidence="5 7">3.2.2.27</ecNumber>
    </recommendedName>
</protein>
<dbReference type="InterPro" id="IPR036895">
    <property type="entry name" value="Uracil-DNA_glycosylase-like_sf"/>
</dbReference>
<sequence>MLLITTGIVAMTPNASALSHLSNSSKMITSFFPKRKREHPAIESSSSKRPASACSASTVSTASSSSSAASKSNSASSSSSSASVSALLSHFPSSAEDVSWGTALKKTLESKQFENLSKFVEKERANKTVYPPPELVFSALAKTPLHKVKVVIVGQDPYHQPSQGHGLSFSVPHSVAIPPSLRNIYNELVQDSNLPEFNTKPTHGNLESWAHQGVLLLNNVLTVRRGEAGSHSKKGWEEFTDAVIRAVLERDDDSDNNSNNSKGVVFLLWGKPASTKATTVLSKYAASSKKGDVNSKHAIIMTSHPSPLGASKTSSPFLGSRCFSRCNEELRKRGWEEVDWRV</sequence>
<dbReference type="NCBIfam" id="NF003588">
    <property type="entry name" value="PRK05254.1-1"/>
    <property type="match status" value="1"/>
</dbReference>
<dbReference type="Gene3D" id="3.40.470.10">
    <property type="entry name" value="Uracil-DNA glycosylase-like domain"/>
    <property type="match status" value="1"/>
</dbReference>
<dbReference type="SMART" id="SM00987">
    <property type="entry name" value="UreE_C"/>
    <property type="match status" value="1"/>
</dbReference>
<keyword evidence="10" id="KW-1185">Reference proteome</keyword>
<evidence type="ECO:0000256" key="7">
    <source>
        <dbReference type="RuleBase" id="RU003780"/>
    </source>
</evidence>
<keyword evidence="5" id="KW-0539">Nucleus</keyword>
<dbReference type="HAMAP" id="MF_00148">
    <property type="entry name" value="UDG"/>
    <property type="match status" value="1"/>
</dbReference>
<evidence type="ECO:0000313" key="10">
    <source>
        <dbReference type="Proteomes" id="UP001530400"/>
    </source>
</evidence>
<dbReference type="InterPro" id="IPR002043">
    <property type="entry name" value="UDG_fam1"/>
</dbReference>
<dbReference type="EC" id="3.2.2.27" evidence="5 7"/>
<name>A0ABD3PNM5_9STRA</name>
<proteinExistence type="inferred from homology"/>
<gene>
    <name evidence="9" type="ORF">ACHAWO_001789</name>
</gene>
<dbReference type="GO" id="GO:0006284">
    <property type="term" value="P:base-excision repair"/>
    <property type="evidence" value="ECO:0007669"/>
    <property type="project" value="UniProtKB-UniRule"/>
</dbReference>
<evidence type="ECO:0000256" key="4">
    <source>
        <dbReference type="ARBA" id="ARBA00023204"/>
    </source>
</evidence>
<organism evidence="9 10">
    <name type="scientific">Cyclotella atomus</name>
    <dbReference type="NCBI Taxonomy" id="382360"/>
    <lineage>
        <taxon>Eukaryota</taxon>
        <taxon>Sar</taxon>
        <taxon>Stramenopiles</taxon>
        <taxon>Ochrophyta</taxon>
        <taxon>Bacillariophyta</taxon>
        <taxon>Coscinodiscophyceae</taxon>
        <taxon>Thalassiosirophycidae</taxon>
        <taxon>Stephanodiscales</taxon>
        <taxon>Stephanodiscaceae</taxon>
        <taxon>Cyclotella</taxon>
    </lineage>
</organism>
<comment type="catalytic activity">
    <reaction evidence="5 7">
        <text>Hydrolyzes single-stranded DNA or mismatched double-stranded DNA and polynucleotides, releasing free uracil.</text>
        <dbReference type="EC" id="3.2.2.27"/>
    </reaction>
</comment>
<evidence type="ECO:0000256" key="1">
    <source>
        <dbReference type="ARBA" id="ARBA00008184"/>
    </source>
</evidence>
<keyword evidence="4 5" id="KW-0234">DNA repair</keyword>
<dbReference type="EMBL" id="JALLPJ020000524">
    <property type="protein sequence ID" value="KAL3789367.1"/>
    <property type="molecule type" value="Genomic_DNA"/>
</dbReference>
<comment type="caution">
    <text evidence="9">The sequence shown here is derived from an EMBL/GenBank/DDBJ whole genome shotgun (WGS) entry which is preliminary data.</text>
</comment>
<comment type="similarity">
    <text evidence="1 5 7">Belongs to the uracil-DNA glycosylase (UDG) superfamily. UNG family.</text>
</comment>
<dbReference type="SUPFAM" id="SSF52141">
    <property type="entry name" value="Uracil-DNA glycosylase-like"/>
    <property type="match status" value="1"/>
</dbReference>
<dbReference type="PANTHER" id="PTHR11264:SF0">
    <property type="entry name" value="URACIL-DNA GLYCOSYLASE"/>
    <property type="match status" value="1"/>
</dbReference>
<feature type="active site" description="Proton acceptor" evidence="5 6">
    <location>
        <position position="156"/>
    </location>
</feature>
<evidence type="ECO:0000256" key="2">
    <source>
        <dbReference type="ARBA" id="ARBA00022763"/>
    </source>
</evidence>
<comment type="subcellular location">
    <subcellularLocation>
        <location evidence="5">Mitochondrion</location>
    </subcellularLocation>
    <subcellularLocation>
        <location evidence="5">Nucleus</location>
    </subcellularLocation>
</comment>
<keyword evidence="3 5" id="KW-0378">Hydrolase</keyword>
<comment type="function">
    <text evidence="5 7">Excises uracil residues from the DNA which can arise as a result of misincorporation of dUMP residues by DNA polymerase or due to deamination of cytosine.</text>
</comment>
<evidence type="ECO:0000256" key="5">
    <source>
        <dbReference type="HAMAP-Rule" id="MF_03166"/>
    </source>
</evidence>
<evidence type="ECO:0000313" key="9">
    <source>
        <dbReference type="EMBL" id="KAL3789367.1"/>
    </source>
</evidence>
<reference evidence="9 10" key="1">
    <citation type="submission" date="2024-10" db="EMBL/GenBank/DDBJ databases">
        <title>Updated reference genomes for cyclostephanoid diatoms.</title>
        <authorList>
            <person name="Roberts W.R."/>
            <person name="Alverson A.J."/>
        </authorList>
    </citation>
    <scope>NUCLEOTIDE SEQUENCE [LARGE SCALE GENOMIC DNA]</scope>
    <source>
        <strain evidence="9 10">AJA010-31</strain>
    </source>
</reference>
<dbReference type="PROSITE" id="PS00130">
    <property type="entry name" value="U_DNA_GLYCOSYLASE"/>
    <property type="match status" value="1"/>
</dbReference>
<dbReference type="InterPro" id="IPR018085">
    <property type="entry name" value="Ura-DNA_Glyclase_AS"/>
</dbReference>
<dbReference type="AlphaFoldDB" id="A0ABD3PNM5"/>
<accession>A0ABD3PNM5</accession>
<dbReference type="NCBIfam" id="NF003589">
    <property type="entry name" value="PRK05254.1-2"/>
    <property type="match status" value="1"/>
</dbReference>
<dbReference type="GO" id="GO:0004844">
    <property type="term" value="F:uracil DNA N-glycosylase activity"/>
    <property type="evidence" value="ECO:0007669"/>
    <property type="project" value="UniProtKB-UniRule"/>
</dbReference>
<dbReference type="CDD" id="cd10027">
    <property type="entry name" value="UDG-F1-like"/>
    <property type="match status" value="1"/>
</dbReference>